<protein>
    <submittedName>
        <fullName evidence="1">ImuA family protein</fullName>
    </submittedName>
</protein>
<organism evidence="1 2">
    <name type="scientific">Flaviflagellibacter deserti</name>
    <dbReference type="NCBI Taxonomy" id="2267266"/>
    <lineage>
        <taxon>Bacteria</taxon>
        <taxon>Pseudomonadati</taxon>
        <taxon>Pseudomonadota</taxon>
        <taxon>Alphaproteobacteria</taxon>
        <taxon>Hyphomicrobiales</taxon>
        <taxon>Flaviflagellibacter</taxon>
    </lineage>
</organism>
<sequence>MQAARETLAGLRRSLAAIQADRGAEGSPRFQFGLSEVDGAVGGGLPKAALHEVFAAGSADGPAASGFGLAMVLRACQPGQTIVWVRQEMAGKEFGELYAPGLAEFGADPASFLVVRVRDAISVLRAGNEALRCQALGAVVIEAWGEHPAFDLTATRRLARRAARSGVGAFVIRLDAKPMPSAALSRWRVTSGSSTALATGAPGTPVFEIELLRHRAGFPLRRFSVEWDREQSVFRRPSLSRALVSPAADRPFAPAQEGEWRRAG</sequence>
<dbReference type="RefSeq" id="WP_114957566.1">
    <property type="nucleotide sequence ID" value="NZ_JBHSJF010000006.1"/>
</dbReference>
<evidence type="ECO:0000313" key="2">
    <source>
        <dbReference type="Proteomes" id="UP001595796"/>
    </source>
</evidence>
<dbReference type="InterPro" id="IPR027417">
    <property type="entry name" value="P-loop_NTPase"/>
</dbReference>
<proteinExistence type="predicted"/>
<keyword evidence="2" id="KW-1185">Reference proteome</keyword>
<name>A0ABV9Z2S7_9HYPH</name>
<dbReference type="Gene3D" id="3.40.50.300">
    <property type="entry name" value="P-loop containing nucleotide triphosphate hydrolases"/>
    <property type="match status" value="1"/>
</dbReference>
<dbReference type="PIRSF" id="PIRSF034285">
    <property type="entry name" value="UCP034285"/>
    <property type="match status" value="1"/>
</dbReference>
<comment type="caution">
    <text evidence="1">The sequence shown here is derived from an EMBL/GenBank/DDBJ whole genome shotgun (WGS) entry which is preliminary data.</text>
</comment>
<gene>
    <name evidence="1" type="ORF">ACFPFW_08560</name>
</gene>
<reference evidence="2" key="1">
    <citation type="journal article" date="2019" name="Int. J. Syst. Evol. Microbiol.">
        <title>The Global Catalogue of Microorganisms (GCM) 10K type strain sequencing project: providing services to taxonomists for standard genome sequencing and annotation.</title>
        <authorList>
            <consortium name="The Broad Institute Genomics Platform"/>
            <consortium name="The Broad Institute Genome Sequencing Center for Infectious Disease"/>
            <person name="Wu L."/>
            <person name="Ma J."/>
        </authorList>
    </citation>
    <scope>NUCLEOTIDE SEQUENCE [LARGE SCALE GENOMIC DNA]</scope>
    <source>
        <strain evidence="2">CGMCC 1.16444</strain>
    </source>
</reference>
<accession>A0ABV9Z2S7</accession>
<dbReference type="InterPro" id="IPR017026">
    <property type="entry name" value="ImuA"/>
</dbReference>
<dbReference type="Proteomes" id="UP001595796">
    <property type="component" value="Unassembled WGS sequence"/>
</dbReference>
<dbReference type="EMBL" id="JBHSJF010000006">
    <property type="protein sequence ID" value="MFC5068067.1"/>
    <property type="molecule type" value="Genomic_DNA"/>
</dbReference>
<evidence type="ECO:0000313" key="1">
    <source>
        <dbReference type="EMBL" id="MFC5068067.1"/>
    </source>
</evidence>
<dbReference type="SUPFAM" id="SSF52540">
    <property type="entry name" value="P-loop containing nucleoside triphosphate hydrolases"/>
    <property type="match status" value="1"/>
</dbReference>